<dbReference type="PANTHER" id="PTHR45339">
    <property type="entry name" value="HYBRID SIGNAL TRANSDUCTION HISTIDINE KINASE J"/>
    <property type="match status" value="1"/>
</dbReference>
<keyword evidence="13" id="KW-1133">Transmembrane helix</keyword>
<dbReference type="PROSITE" id="PS50894">
    <property type="entry name" value="HPT"/>
    <property type="match status" value="1"/>
</dbReference>
<keyword evidence="6" id="KW-0418">Kinase</keyword>
<dbReference type="Pfam" id="PF00512">
    <property type="entry name" value="HisKA"/>
    <property type="match status" value="1"/>
</dbReference>
<keyword evidence="4" id="KW-0808">Transferase</keyword>
<dbReference type="SUPFAM" id="SSF47384">
    <property type="entry name" value="Homodimeric domain of signal transducing histidine kinase"/>
    <property type="match status" value="1"/>
</dbReference>
<dbReference type="CDD" id="cd16922">
    <property type="entry name" value="HATPase_EvgS-ArcB-TorS-like"/>
    <property type="match status" value="1"/>
</dbReference>
<evidence type="ECO:0000256" key="11">
    <source>
        <dbReference type="PROSITE-ProRule" id="PRU00110"/>
    </source>
</evidence>
<keyword evidence="7" id="KW-0067">ATP-binding</keyword>
<dbReference type="SUPFAM" id="SSF52172">
    <property type="entry name" value="CheY-like"/>
    <property type="match status" value="2"/>
</dbReference>
<evidence type="ECO:0000313" key="18">
    <source>
        <dbReference type="Proteomes" id="UP000179037"/>
    </source>
</evidence>
<dbReference type="InterPro" id="IPR008207">
    <property type="entry name" value="Sig_transdc_His_kin_Hpt_dom"/>
</dbReference>
<keyword evidence="5" id="KW-0547">Nucleotide-binding</keyword>
<dbReference type="FunFam" id="3.30.565.10:FF:000010">
    <property type="entry name" value="Sensor histidine kinase RcsC"/>
    <property type="match status" value="1"/>
</dbReference>
<evidence type="ECO:0000256" key="2">
    <source>
        <dbReference type="ARBA" id="ARBA00012438"/>
    </source>
</evidence>
<proteinExistence type="predicted"/>
<dbReference type="GO" id="GO:0005886">
    <property type="term" value="C:plasma membrane"/>
    <property type="evidence" value="ECO:0007669"/>
    <property type="project" value="UniProtKB-SubCell"/>
</dbReference>
<dbReference type="InterPro" id="IPR004358">
    <property type="entry name" value="Sig_transdc_His_kin-like_C"/>
</dbReference>
<dbReference type="PROSITE" id="PS50109">
    <property type="entry name" value="HIS_KIN"/>
    <property type="match status" value="1"/>
</dbReference>
<name>A0A1F6U2P4_9PROT</name>
<dbReference type="GO" id="GO:0000155">
    <property type="term" value="F:phosphorelay sensor kinase activity"/>
    <property type="evidence" value="ECO:0007669"/>
    <property type="project" value="InterPro"/>
</dbReference>
<dbReference type="STRING" id="1817768.A3A87_00250"/>
<dbReference type="Gene3D" id="1.10.287.130">
    <property type="match status" value="1"/>
</dbReference>
<dbReference type="Gene3D" id="3.40.50.2300">
    <property type="match status" value="2"/>
</dbReference>
<keyword evidence="13" id="KW-0472">Membrane</keyword>
<dbReference type="AlphaFoldDB" id="A0A1F6U2P4"/>
<feature type="modified residue" description="4-aspartylphosphate" evidence="12">
    <location>
        <position position="414"/>
    </location>
</feature>
<keyword evidence="13" id="KW-0812">Transmembrane</keyword>
<comment type="subunit">
    <text evidence="9">At low DSF concentrations, interacts with RpfF.</text>
</comment>
<dbReference type="InterPro" id="IPR003594">
    <property type="entry name" value="HATPase_dom"/>
</dbReference>
<dbReference type="InterPro" id="IPR036890">
    <property type="entry name" value="HATPase_C_sf"/>
</dbReference>
<accession>A0A1F6U2P4</accession>
<feature type="domain" description="Histidine kinase" evidence="14">
    <location>
        <begin position="119"/>
        <end position="341"/>
    </location>
</feature>
<dbReference type="SMART" id="SM00448">
    <property type="entry name" value="REC"/>
    <property type="match status" value="2"/>
</dbReference>
<evidence type="ECO:0000313" key="17">
    <source>
        <dbReference type="EMBL" id="OGI51655.1"/>
    </source>
</evidence>
<dbReference type="EC" id="2.7.13.3" evidence="2"/>
<evidence type="ECO:0000256" key="9">
    <source>
        <dbReference type="ARBA" id="ARBA00064003"/>
    </source>
</evidence>
<dbReference type="SMART" id="SM00073">
    <property type="entry name" value="HPT"/>
    <property type="match status" value="1"/>
</dbReference>
<reference evidence="17 18" key="1">
    <citation type="journal article" date="2016" name="Nat. Commun.">
        <title>Thousands of microbial genomes shed light on interconnected biogeochemical processes in an aquifer system.</title>
        <authorList>
            <person name="Anantharaman K."/>
            <person name="Brown C.T."/>
            <person name="Hug L.A."/>
            <person name="Sharon I."/>
            <person name="Castelle C.J."/>
            <person name="Probst A.J."/>
            <person name="Thomas B.C."/>
            <person name="Singh A."/>
            <person name="Wilkins M.J."/>
            <person name="Karaoz U."/>
            <person name="Brodie E.L."/>
            <person name="Williams K.H."/>
            <person name="Hubbard S.S."/>
            <person name="Banfield J.F."/>
        </authorList>
    </citation>
    <scope>NUCLEOTIDE SEQUENCE [LARGE SCALE GENOMIC DNA]</scope>
</reference>
<dbReference type="EMBL" id="MFTC01000035">
    <property type="protein sequence ID" value="OGI51655.1"/>
    <property type="molecule type" value="Genomic_DNA"/>
</dbReference>
<dbReference type="GO" id="GO:0005524">
    <property type="term" value="F:ATP binding"/>
    <property type="evidence" value="ECO:0007669"/>
    <property type="project" value="UniProtKB-KW"/>
</dbReference>
<evidence type="ECO:0000256" key="1">
    <source>
        <dbReference type="ARBA" id="ARBA00000085"/>
    </source>
</evidence>
<dbReference type="InterPro" id="IPR005467">
    <property type="entry name" value="His_kinase_dom"/>
</dbReference>
<feature type="domain" description="Response regulatory" evidence="15">
    <location>
        <begin position="511"/>
        <end position="628"/>
    </location>
</feature>
<dbReference type="CDD" id="cd17546">
    <property type="entry name" value="REC_hyHK_CKI1_RcsC-like"/>
    <property type="match status" value="2"/>
</dbReference>
<dbReference type="Gene3D" id="3.30.565.10">
    <property type="entry name" value="Histidine kinase-like ATPase, C-terminal domain"/>
    <property type="match status" value="1"/>
</dbReference>
<evidence type="ECO:0000256" key="3">
    <source>
        <dbReference type="ARBA" id="ARBA00022553"/>
    </source>
</evidence>
<evidence type="ECO:0000259" key="14">
    <source>
        <dbReference type="PROSITE" id="PS50109"/>
    </source>
</evidence>
<keyword evidence="8" id="KW-0902">Two-component regulatory system</keyword>
<evidence type="ECO:0000256" key="4">
    <source>
        <dbReference type="ARBA" id="ARBA00022679"/>
    </source>
</evidence>
<gene>
    <name evidence="17" type="ORF">A3A87_00250</name>
</gene>
<dbReference type="InterPro" id="IPR036097">
    <property type="entry name" value="HisK_dim/P_sf"/>
</dbReference>
<evidence type="ECO:0000256" key="6">
    <source>
        <dbReference type="ARBA" id="ARBA00022777"/>
    </source>
</evidence>
<dbReference type="Pfam" id="PF00072">
    <property type="entry name" value="Response_reg"/>
    <property type="match status" value="2"/>
</dbReference>
<dbReference type="InterPro" id="IPR036641">
    <property type="entry name" value="HPT_dom_sf"/>
</dbReference>
<dbReference type="SMART" id="SM00388">
    <property type="entry name" value="HisKA"/>
    <property type="match status" value="1"/>
</dbReference>
<feature type="domain" description="Response regulatory" evidence="15">
    <location>
        <begin position="360"/>
        <end position="481"/>
    </location>
</feature>
<sequence length="748" mass="81667">MDQRQLRAEDLLLLREKASKYALYGVYIASTSVVIATLLVSYVMQGDITLDSIILAQTSNIALWTVDAMPFLFAMWGQYASYRMAREADEFVQTRTQSLREALTRADFTSKAKSDFFAKMSHELRTPINSIIGMSDLVLETKLTREQHRHVDIIKSSASGLLTLINDLLDFSKIEAGKLELEEIEFDLRDCVEKSAALLAQQAHAKGLSLTNLIQNDVPSRLLGDPGRLRQIIINLLGNAIKFTPTGEVVLSVKKLPDESKGRVRLHVEVADTGIGLSAKDQAKLFQPYNQAGTSTSRRYGGTGLGLTISKELVEAMGGQIGVKSQEGKGSVFWFTADFRKPAAMSVVPSPMRIDLKGLRVLVADGNFPARVGLVDQLKALGLEVQSIGNGNAALQMIRSAAGSDFHFDLVLVDMFLPNLSGEELGCEIKSQPETRDTVLVILTSAGVRGDAQRLNQLGFAGYFGKPIPPEDLQDALKAVMATRSMDEQERQRTGLVTKYTLSGMRKKLARLLLVEDSDINQEIMLKMLSRLGYSADIAENGRVAIHAATHEDYGLILMDLHLPDISGIETVEAIRALPGVRAKVTVVVLTAGASDEEIARCRALKVNDFLTKPIDSNVLADTLKRYQISPVSAAEEAPPSDGPVIASAMEKSAVADSKLAEIFVKEATQRLSSLHEALASNDALRAAREAHTLKSSSAYFQADAMHDAAARLEEMADSGQLGKAKPVLEKLEEAYARLRDNLTRNKN</sequence>
<dbReference type="SUPFAM" id="SSF47226">
    <property type="entry name" value="Histidine-containing phosphotransfer domain, HPT domain"/>
    <property type="match status" value="1"/>
</dbReference>
<evidence type="ECO:0000256" key="13">
    <source>
        <dbReference type="SAM" id="Phobius"/>
    </source>
</evidence>
<dbReference type="SUPFAM" id="SSF55874">
    <property type="entry name" value="ATPase domain of HSP90 chaperone/DNA topoisomerase II/histidine kinase"/>
    <property type="match status" value="1"/>
</dbReference>
<dbReference type="Gene3D" id="1.20.120.160">
    <property type="entry name" value="HPT domain"/>
    <property type="match status" value="1"/>
</dbReference>
<feature type="transmembrane region" description="Helical" evidence="13">
    <location>
        <begin position="21"/>
        <end position="42"/>
    </location>
</feature>
<evidence type="ECO:0000256" key="7">
    <source>
        <dbReference type="ARBA" id="ARBA00022840"/>
    </source>
</evidence>
<protein>
    <recommendedName>
        <fullName evidence="10">Sensory/regulatory protein RpfC</fullName>
        <ecNumber evidence="2">2.7.13.3</ecNumber>
    </recommendedName>
</protein>
<comment type="caution">
    <text evidence="17">The sequence shown here is derived from an EMBL/GenBank/DDBJ whole genome shotgun (WGS) entry which is preliminary data.</text>
</comment>
<dbReference type="CDD" id="cd00082">
    <property type="entry name" value="HisKA"/>
    <property type="match status" value="1"/>
</dbReference>
<evidence type="ECO:0000256" key="8">
    <source>
        <dbReference type="ARBA" id="ARBA00023012"/>
    </source>
</evidence>
<evidence type="ECO:0000256" key="12">
    <source>
        <dbReference type="PROSITE-ProRule" id="PRU00169"/>
    </source>
</evidence>
<dbReference type="InterPro" id="IPR011006">
    <property type="entry name" value="CheY-like_superfamily"/>
</dbReference>
<dbReference type="InterPro" id="IPR003661">
    <property type="entry name" value="HisK_dim/P_dom"/>
</dbReference>
<dbReference type="Pfam" id="PF01627">
    <property type="entry name" value="Hpt"/>
    <property type="match status" value="1"/>
</dbReference>
<organism evidence="17 18">
    <name type="scientific">Candidatus Muproteobacteria bacterium RIFCSPLOWO2_01_FULL_60_18</name>
    <dbReference type="NCBI Taxonomy" id="1817768"/>
    <lineage>
        <taxon>Bacteria</taxon>
        <taxon>Pseudomonadati</taxon>
        <taxon>Pseudomonadota</taxon>
        <taxon>Candidatus Muproteobacteria</taxon>
    </lineage>
</organism>
<comment type="catalytic activity">
    <reaction evidence="1">
        <text>ATP + protein L-histidine = ADP + protein N-phospho-L-histidine.</text>
        <dbReference type="EC" id="2.7.13.3"/>
    </reaction>
</comment>
<dbReference type="CDD" id="cd00088">
    <property type="entry name" value="HPT"/>
    <property type="match status" value="1"/>
</dbReference>
<evidence type="ECO:0000259" key="15">
    <source>
        <dbReference type="PROSITE" id="PS50110"/>
    </source>
</evidence>
<keyword evidence="3 12" id="KW-0597">Phosphoprotein</keyword>
<feature type="modified residue" description="4-aspartylphosphate" evidence="12">
    <location>
        <position position="560"/>
    </location>
</feature>
<feature type="domain" description="HPt" evidence="16">
    <location>
        <begin position="653"/>
        <end position="746"/>
    </location>
</feature>
<feature type="modified residue" description="Phosphohistidine" evidence="11">
    <location>
        <position position="692"/>
    </location>
</feature>
<dbReference type="PROSITE" id="PS50110">
    <property type="entry name" value="RESPONSE_REGULATORY"/>
    <property type="match status" value="2"/>
</dbReference>
<evidence type="ECO:0000256" key="5">
    <source>
        <dbReference type="ARBA" id="ARBA00022741"/>
    </source>
</evidence>
<evidence type="ECO:0000256" key="10">
    <source>
        <dbReference type="ARBA" id="ARBA00068150"/>
    </source>
</evidence>
<evidence type="ECO:0000259" key="16">
    <source>
        <dbReference type="PROSITE" id="PS50894"/>
    </source>
</evidence>
<dbReference type="FunFam" id="1.10.287.130:FF:000002">
    <property type="entry name" value="Two-component osmosensing histidine kinase"/>
    <property type="match status" value="1"/>
</dbReference>
<dbReference type="Pfam" id="PF02518">
    <property type="entry name" value="HATPase_c"/>
    <property type="match status" value="1"/>
</dbReference>
<dbReference type="PANTHER" id="PTHR45339:SF5">
    <property type="entry name" value="HISTIDINE KINASE"/>
    <property type="match status" value="1"/>
</dbReference>
<dbReference type="SMART" id="SM00387">
    <property type="entry name" value="HATPase_c"/>
    <property type="match status" value="1"/>
</dbReference>
<dbReference type="PRINTS" id="PR00344">
    <property type="entry name" value="BCTRLSENSOR"/>
</dbReference>
<dbReference type="InterPro" id="IPR001789">
    <property type="entry name" value="Sig_transdc_resp-reg_receiver"/>
</dbReference>
<dbReference type="Proteomes" id="UP000179037">
    <property type="component" value="Unassembled WGS sequence"/>
</dbReference>